<dbReference type="EMBL" id="CM046131">
    <property type="protein sequence ID" value="KAI8430010.1"/>
    <property type="molecule type" value="Genomic_DNA"/>
</dbReference>
<name>A0ACC0K1F5_CHOFU</name>
<reference evidence="1 2" key="1">
    <citation type="journal article" date="2022" name="Genome Biol. Evol.">
        <title>The Spruce Budworm Genome: Reconstructing the Evolutionary History of Antifreeze Proteins.</title>
        <authorList>
            <person name="Beliveau C."/>
            <person name="Gagne P."/>
            <person name="Picq S."/>
            <person name="Vernygora O."/>
            <person name="Keeling C.I."/>
            <person name="Pinkney K."/>
            <person name="Doucet D."/>
            <person name="Wen F."/>
            <person name="Johnston J.S."/>
            <person name="Maaroufi H."/>
            <person name="Boyle B."/>
            <person name="Laroche J."/>
            <person name="Dewar K."/>
            <person name="Juretic N."/>
            <person name="Blackburn G."/>
            <person name="Nisole A."/>
            <person name="Brunet B."/>
            <person name="Brandao M."/>
            <person name="Lumley L."/>
            <person name="Duan J."/>
            <person name="Quan G."/>
            <person name="Lucarotti C.J."/>
            <person name="Roe A.D."/>
            <person name="Sperling F.A.H."/>
            <person name="Levesque R.C."/>
            <person name="Cusson M."/>
        </authorList>
    </citation>
    <scope>NUCLEOTIDE SEQUENCE [LARGE SCALE GENOMIC DNA]</scope>
    <source>
        <strain evidence="1">Glfc:IPQL:Cfum</strain>
    </source>
</reference>
<gene>
    <name evidence="1" type="ORF">MSG28_000456</name>
</gene>
<keyword evidence="2" id="KW-1185">Reference proteome</keyword>
<evidence type="ECO:0000313" key="2">
    <source>
        <dbReference type="Proteomes" id="UP001064048"/>
    </source>
</evidence>
<comment type="caution">
    <text evidence="1">The sequence shown here is derived from an EMBL/GenBank/DDBJ whole genome shotgun (WGS) entry which is preliminary data.</text>
</comment>
<proteinExistence type="predicted"/>
<accession>A0ACC0K1F5</accession>
<evidence type="ECO:0000313" key="1">
    <source>
        <dbReference type="EMBL" id="KAI8430010.1"/>
    </source>
</evidence>
<organism evidence="1 2">
    <name type="scientific">Choristoneura fumiferana</name>
    <name type="common">Spruce budworm moth</name>
    <name type="synonym">Archips fumiferana</name>
    <dbReference type="NCBI Taxonomy" id="7141"/>
    <lineage>
        <taxon>Eukaryota</taxon>
        <taxon>Metazoa</taxon>
        <taxon>Ecdysozoa</taxon>
        <taxon>Arthropoda</taxon>
        <taxon>Hexapoda</taxon>
        <taxon>Insecta</taxon>
        <taxon>Pterygota</taxon>
        <taxon>Neoptera</taxon>
        <taxon>Endopterygota</taxon>
        <taxon>Lepidoptera</taxon>
        <taxon>Glossata</taxon>
        <taxon>Ditrysia</taxon>
        <taxon>Tortricoidea</taxon>
        <taxon>Tortricidae</taxon>
        <taxon>Tortricinae</taxon>
        <taxon>Choristoneura</taxon>
    </lineage>
</organism>
<dbReference type="Proteomes" id="UP001064048">
    <property type="component" value="Chromosome Z"/>
</dbReference>
<protein>
    <submittedName>
        <fullName evidence="1">Uncharacterized protein</fullName>
    </submittedName>
</protein>
<sequence>MEYLAGGSLTDVVTETCMDEGQIAAVCREVLQALHFLHTNHVIHRDIKSDNILLGLDGQVKLTLYLIATNGKPDIKDKDKLSAVFQDFLDQCLEVDVDRRATALDLLKHPFLKLARPLASLTPVIMAAKEAAKGH</sequence>